<dbReference type="CDD" id="cd02876">
    <property type="entry name" value="GH18_SI-CLP"/>
    <property type="match status" value="1"/>
</dbReference>
<dbReference type="GO" id="GO:0008061">
    <property type="term" value="F:chitin binding"/>
    <property type="evidence" value="ECO:0007669"/>
    <property type="project" value="InterPro"/>
</dbReference>
<dbReference type="Gene3D" id="3.20.20.80">
    <property type="entry name" value="Glycosidases"/>
    <property type="match status" value="1"/>
</dbReference>
<evidence type="ECO:0000256" key="2">
    <source>
        <dbReference type="ARBA" id="ARBA00040976"/>
    </source>
</evidence>
<keyword evidence="5" id="KW-1185">Reference proteome</keyword>
<dbReference type="CTD" id="66005"/>
<dbReference type="GO" id="GO:0070492">
    <property type="term" value="F:oligosaccharide binding"/>
    <property type="evidence" value="ECO:0007669"/>
    <property type="project" value="TreeGrafter"/>
</dbReference>
<reference evidence="6" key="1">
    <citation type="submission" date="2025-08" db="UniProtKB">
        <authorList>
            <consortium name="RefSeq"/>
        </authorList>
    </citation>
    <scope>IDENTIFICATION</scope>
    <source>
        <tissue evidence="6">Blood</tissue>
    </source>
</reference>
<protein>
    <recommendedName>
        <fullName evidence="2">Chitinase domain-containing protein 1</fullName>
    </recommendedName>
</protein>
<dbReference type="InterPro" id="IPR001223">
    <property type="entry name" value="Glyco_hydro18_cat"/>
</dbReference>
<dbReference type="GeneID" id="129324598"/>
<dbReference type="Gene3D" id="1.10.8.360">
    <property type="entry name" value="3,6-anhydro-alpha-l-galactosidase"/>
    <property type="match status" value="1"/>
</dbReference>
<dbReference type="Pfam" id="PF00704">
    <property type="entry name" value="Glyco_hydro_18"/>
    <property type="match status" value="1"/>
</dbReference>
<feature type="chain" id="PRO_5041682854" description="Chitinase domain-containing protein 1" evidence="3">
    <location>
        <begin position="21"/>
        <end position="320"/>
    </location>
</feature>
<evidence type="ECO:0000313" key="6">
    <source>
        <dbReference type="RefSeq" id="XP_054827903.1"/>
    </source>
</evidence>
<evidence type="ECO:0000256" key="3">
    <source>
        <dbReference type="SAM" id="SignalP"/>
    </source>
</evidence>
<name>A0AA97IYD1_EUBMA</name>
<keyword evidence="3" id="KW-0732">Signal</keyword>
<comment type="similarity">
    <text evidence="1">Belongs to the glycosyl hydrolase 18 family.</text>
</comment>
<dbReference type="GO" id="GO:0005975">
    <property type="term" value="P:carbohydrate metabolic process"/>
    <property type="evidence" value="ECO:0007669"/>
    <property type="project" value="InterPro"/>
</dbReference>
<dbReference type="SUPFAM" id="SSF51445">
    <property type="entry name" value="(Trans)glycosidases"/>
    <property type="match status" value="1"/>
</dbReference>
<dbReference type="GO" id="GO:0012505">
    <property type="term" value="C:endomembrane system"/>
    <property type="evidence" value="ECO:0007669"/>
    <property type="project" value="TreeGrafter"/>
</dbReference>
<dbReference type="InterPro" id="IPR017853">
    <property type="entry name" value="GH"/>
</dbReference>
<evidence type="ECO:0000256" key="1">
    <source>
        <dbReference type="ARBA" id="ARBA00009336"/>
    </source>
</evidence>
<dbReference type="Proteomes" id="UP001190640">
    <property type="component" value="Chromosome 2"/>
</dbReference>
<accession>A0AA97IYD1</accession>
<evidence type="ECO:0000259" key="4">
    <source>
        <dbReference type="PROSITE" id="PS51910"/>
    </source>
</evidence>
<dbReference type="PROSITE" id="PS51910">
    <property type="entry name" value="GH18_2"/>
    <property type="match status" value="1"/>
</dbReference>
<feature type="signal peptide" evidence="3">
    <location>
        <begin position="1"/>
        <end position="20"/>
    </location>
</feature>
<feature type="domain" description="GH18" evidence="4">
    <location>
        <begin position="80"/>
        <end position="320"/>
    </location>
</feature>
<sequence length="320" mass="36224">MRYICTAVFVFTLASRMVVATLSKTDTKKAASKILEEKTQHSDKTVQDRGLVVTDSKAKDTILEHKSYCARKARERYFLGDVLGYITPWNSHGYDVAKIFGNKFTIISPVWLQVKRRGKEKFQFTGLHDADQGWMKEVKKNAKNIKIVPRVLFESWTYQDFESVFGSEDEIEELSNTMVQVAKNENFDGFVAEVWSQLGNQKQTGLIHLLTHLSEALHRARLALILVIPPAVMPGTNQLGMFTKKEFDQLAPVVDSFSLMTYDYSAPQRPGPNSPLPWMRACVQMLDPESKWRSKILLGLNFYGMDYSALGASGEPIIGI</sequence>
<proteinExistence type="inferred from homology"/>
<gene>
    <name evidence="6" type="primary">CHID1</name>
</gene>
<dbReference type="PANTHER" id="PTHR46066:SF2">
    <property type="entry name" value="CHITINASE DOMAIN-CONTAINING PROTEIN 1"/>
    <property type="match status" value="1"/>
</dbReference>
<dbReference type="AlphaFoldDB" id="A0AA97IYD1"/>
<organism evidence="5 6">
    <name type="scientific">Eublepharis macularius</name>
    <name type="common">Leopard gecko</name>
    <name type="synonym">Cyrtodactylus macularius</name>
    <dbReference type="NCBI Taxonomy" id="481883"/>
    <lineage>
        <taxon>Eukaryota</taxon>
        <taxon>Metazoa</taxon>
        <taxon>Chordata</taxon>
        <taxon>Craniata</taxon>
        <taxon>Vertebrata</taxon>
        <taxon>Euteleostomi</taxon>
        <taxon>Lepidosauria</taxon>
        <taxon>Squamata</taxon>
        <taxon>Bifurcata</taxon>
        <taxon>Gekkota</taxon>
        <taxon>Eublepharidae</taxon>
        <taxon>Eublepharinae</taxon>
        <taxon>Eublepharis</taxon>
    </lineage>
</organism>
<dbReference type="SMART" id="SM00636">
    <property type="entry name" value="Glyco_18"/>
    <property type="match status" value="1"/>
</dbReference>
<dbReference type="PANTHER" id="PTHR46066">
    <property type="entry name" value="CHITINASE DOMAIN-CONTAINING PROTEIN 1 FAMILY MEMBER"/>
    <property type="match status" value="1"/>
</dbReference>
<dbReference type="FunFam" id="3.20.20.80:FF:000028">
    <property type="entry name" value="Chitinase domain-containing protein 1"/>
    <property type="match status" value="1"/>
</dbReference>
<evidence type="ECO:0000313" key="5">
    <source>
        <dbReference type="Proteomes" id="UP001190640"/>
    </source>
</evidence>
<dbReference type="InterPro" id="IPR011583">
    <property type="entry name" value="Chitinase_II/V-like_cat"/>
</dbReference>
<dbReference type="RefSeq" id="XP_054827903.1">
    <property type="nucleotide sequence ID" value="XM_054971928.1"/>
</dbReference>